<evidence type="ECO:0000256" key="3">
    <source>
        <dbReference type="ARBA" id="ARBA00022664"/>
    </source>
</evidence>
<evidence type="ECO:0000259" key="7">
    <source>
        <dbReference type="Pfam" id="PF01348"/>
    </source>
</evidence>
<dbReference type="PANTHER" id="PTHR34811:SF1">
    <property type="entry name" value="MATURASE K"/>
    <property type="match status" value="1"/>
</dbReference>
<dbReference type="InterPro" id="IPR002866">
    <property type="entry name" value="Maturase_MatK"/>
</dbReference>
<sequence length="371" mass="41674">MNPCSSSVGTRLLLHQLGRRYLRKKDYFMGTAGICSVGSVANSLEVVQLVGEEEGRQQFSVVVAAGCEAPPSFCDLRLVKKAELTKENAAFIRGAMVLDKLLAVKWWIPEVAGEFLRLVHQPGVVEVVPFFTGMCTRLFSSSRTCCVDSSEKLPRSLSRQLSGTRVEASSERQSDTDDPSEDDGEEDEEEMFEEEEDLRDEEEEGFGHRSMDSSSVCSLSKPRLLAPIRDLIAEAVERGYAKENAIGLAIATSQPKYSGAEDSIIVNHYSFIIRSIVNYYSFVHKRSSLWKVICIYKKSCALTLARKHSIQSAAAAFYRFGPNLRILDDEGKEVTSLYYPVSLKTTCKFNPRNLRYSEVTILQEPYQKRKR</sequence>
<accession>A0ABP0W8Q6</accession>
<keyword evidence="5" id="KW-0694">RNA-binding</keyword>
<keyword evidence="4" id="KW-0819">tRNA processing</keyword>
<dbReference type="PANTHER" id="PTHR34811">
    <property type="entry name" value="MATURASE K"/>
    <property type="match status" value="1"/>
</dbReference>
<proteinExistence type="predicted"/>
<evidence type="ECO:0000313" key="8">
    <source>
        <dbReference type="EMBL" id="CAK9262889.1"/>
    </source>
</evidence>
<dbReference type="InterPro" id="IPR024937">
    <property type="entry name" value="Domain_X"/>
</dbReference>
<evidence type="ECO:0000313" key="9">
    <source>
        <dbReference type="Proteomes" id="UP001497444"/>
    </source>
</evidence>
<name>A0ABP0W8Q6_9BRYO</name>
<comment type="subcellular location">
    <subcellularLocation>
        <location evidence="1">Plastid</location>
    </subcellularLocation>
</comment>
<feature type="domain" description="Domain X" evidence="7">
    <location>
        <begin position="223"/>
        <end position="325"/>
    </location>
</feature>
<feature type="compositionally biased region" description="Acidic residues" evidence="6">
    <location>
        <begin position="176"/>
        <end position="204"/>
    </location>
</feature>
<keyword evidence="2" id="KW-0934">Plastid</keyword>
<gene>
    <name evidence="8" type="ORF">CSSPJE1EN1_LOCUS8367</name>
</gene>
<protein>
    <recommendedName>
        <fullName evidence="7">Domain X domain-containing protein</fullName>
    </recommendedName>
</protein>
<evidence type="ECO:0000256" key="4">
    <source>
        <dbReference type="ARBA" id="ARBA00022694"/>
    </source>
</evidence>
<feature type="region of interest" description="Disordered" evidence="6">
    <location>
        <begin position="157"/>
        <end position="215"/>
    </location>
</feature>
<evidence type="ECO:0000256" key="1">
    <source>
        <dbReference type="ARBA" id="ARBA00004474"/>
    </source>
</evidence>
<dbReference type="Proteomes" id="UP001497444">
    <property type="component" value="Chromosome 15"/>
</dbReference>
<reference evidence="8" key="1">
    <citation type="submission" date="2024-02" db="EMBL/GenBank/DDBJ databases">
        <authorList>
            <consortium name="ELIXIR-Norway"/>
            <consortium name="Elixir Norway"/>
        </authorList>
    </citation>
    <scope>NUCLEOTIDE SEQUENCE</scope>
</reference>
<organism evidence="8 9">
    <name type="scientific">Sphagnum jensenii</name>
    <dbReference type="NCBI Taxonomy" id="128206"/>
    <lineage>
        <taxon>Eukaryota</taxon>
        <taxon>Viridiplantae</taxon>
        <taxon>Streptophyta</taxon>
        <taxon>Embryophyta</taxon>
        <taxon>Bryophyta</taxon>
        <taxon>Sphagnophytina</taxon>
        <taxon>Sphagnopsida</taxon>
        <taxon>Sphagnales</taxon>
        <taxon>Sphagnaceae</taxon>
        <taxon>Sphagnum</taxon>
    </lineage>
</organism>
<keyword evidence="3" id="KW-0507">mRNA processing</keyword>
<evidence type="ECO:0000256" key="6">
    <source>
        <dbReference type="SAM" id="MobiDB-lite"/>
    </source>
</evidence>
<dbReference type="Pfam" id="PF01348">
    <property type="entry name" value="Intron_maturas2"/>
    <property type="match status" value="1"/>
</dbReference>
<dbReference type="EMBL" id="OZ020110">
    <property type="protein sequence ID" value="CAK9262889.1"/>
    <property type="molecule type" value="Genomic_DNA"/>
</dbReference>
<evidence type="ECO:0000256" key="5">
    <source>
        <dbReference type="ARBA" id="ARBA00022884"/>
    </source>
</evidence>
<keyword evidence="9" id="KW-1185">Reference proteome</keyword>
<evidence type="ECO:0000256" key="2">
    <source>
        <dbReference type="ARBA" id="ARBA00022640"/>
    </source>
</evidence>